<gene>
    <name evidence="2" type="ORF">FSARC_4759</name>
</gene>
<reference evidence="2" key="1">
    <citation type="journal article" date="2020" name="BMC Genomics">
        <title>Correction to: Identification and distribution of gene clusters required for synthesis of sphingolipid metabolism inhibitors in diverse species of the filamentous fungus Fusarium.</title>
        <authorList>
            <person name="Kim H.S."/>
            <person name="Lohmar J.M."/>
            <person name="Busman M."/>
            <person name="Brown D.W."/>
            <person name="Naumann T.A."/>
            <person name="Divon H.H."/>
            <person name="Lysoe E."/>
            <person name="Uhlig S."/>
            <person name="Proctor R.H."/>
        </authorList>
    </citation>
    <scope>NUCLEOTIDE SEQUENCE</scope>
    <source>
        <strain evidence="2">NRRL 20472</strain>
    </source>
</reference>
<dbReference type="Pfam" id="PF06985">
    <property type="entry name" value="HET"/>
    <property type="match status" value="1"/>
</dbReference>
<keyword evidence="3" id="KW-1185">Reference proteome</keyword>
<dbReference type="InterPro" id="IPR052895">
    <property type="entry name" value="HetReg/Transcr_Mod"/>
</dbReference>
<organism evidence="2 3">
    <name type="scientific">Fusarium sarcochroum</name>
    <dbReference type="NCBI Taxonomy" id="1208366"/>
    <lineage>
        <taxon>Eukaryota</taxon>
        <taxon>Fungi</taxon>
        <taxon>Dikarya</taxon>
        <taxon>Ascomycota</taxon>
        <taxon>Pezizomycotina</taxon>
        <taxon>Sordariomycetes</taxon>
        <taxon>Hypocreomycetidae</taxon>
        <taxon>Hypocreales</taxon>
        <taxon>Nectriaceae</taxon>
        <taxon>Fusarium</taxon>
        <taxon>Fusarium lateritium species complex</taxon>
    </lineage>
</organism>
<sequence>MAQHYSDLLDSESFRLATISQEDHPNPTDTETKIPSVTLTTHRLSGAADTAYNALSYTWGSSRGGTAEDVEGCPIILNGHIFEAKPNLYNALLELYTACSDTPIWIDALCINQSNADERSTQVSLMNQIYGNATRVIVWLGKPFPELEAGLKAAERIYTQSVPHTLRMIGTQTWDFNLDLSSMPERYNMEPIDRDEALGLVTVFMSNWFARMWVIQEVSLASDVVILCNQKFTPFDCVGLAATFLHYSGFVVPVLRFIPKDKPGIYFQQNINFYQAERVQLLREWCKGEKSTWAGVLSMIDFEAGLGEQQSSSSLLLLRLLVSTFGFGTTDPRDTIYGLGGILKHMAAAQGHELPPVFLPNYKIEAKDLLRDVAQEIFEQTDSLALLSLVKDPSWRQTPGLPSWAPDFPPEMCNSVLGPGFKSVGIINSSKYIPKGTNKYPFRIDGKTLNAFGFRLGTVQKVAELYIEGVQGHFEKMVDMLLSMDKVYPYTNQSSDEALWRTLIWDTDFTYRPARLVRTEDFQKAILEHIMVSLRVHFKDHESKSVAQGLVSSSIQRMDYLNEVAAKFPNSIFPDVRLLKSVCVKIGFLPREEGEDLLDDEELQALENPFPEKTMPPGNIMASTWYQKRPFLTDTGYLGMGLVSTQARDEVWIISGCPAPVILRKTDKEANEYSLIGESYVHGVMQGEAITDDVLWQKVQIV</sequence>
<dbReference type="Proteomes" id="UP000622797">
    <property type="component" value="Unassembled WGS sequence"/>
</dbReference>
<proteinExistence type="predicted"/>
<dbReference type="PANTHER" id="PTHR24148:SF64">
    <property type="entry name" value="HETEROKARYON INCOMPATIBILITY DOMAIN-CONTAINING PROTEIN"/>
    <property type="match status" value="1"/>
</dbReference>
<dbReference type="EMBL" id="JABEXW010000225">
    <property type="protein sequence ID" value="KAF4967699.1"/>
    <property type="molecule type" value="Genomic_DNA"/>
</dbReference>
<reference evidence="2" key="2">
    <citation type="submission" date="2020-05" db="EMBL/GenBank/DDBJ databases">
        <authorList>
            <person name="Kim H.-S."/>
            <person name="Proctor R.H."/>
            <person name="Brown D.W."/>
        </authorList>
    </citation>
    <scope>NUCLEOTIDE SEQUENCE</scope>
    <source>
        <strain evidence="2">NRRL 20472</strain>
    </source>
</reference>
<protein>
    <recommendedName>
        <fullName evidence="1">Heterokaryon incompatibility domain-containing protein</fullName>
    </recommendedName>
</protein>
<feature type="domain" description="Heterokaryon incompatibility" evidence="1">
    <location>
        <begin position="52"/>
        <end position="217"/>
    </location>
</feature>
<accession>A0A8H4XB51</accession>
<dbReference type="OrthoDB" id="4476201at2759"/>
<dbReference type="Pfam" id="PF26639">
    <property type="entry name" value="Het-6_barrel"/>
    <property type="match status" value="1"/>
</dbReference>
<evidence type="ECO:0000313" key="3">
    <source>
        <dbReference type="Proteomes" id="UP000622797"/>
    </source>
</evidence>
<dbReference type="InterPro" id="IPR010730">
    <property type="entry name" value="HET"/>
</dbReference>
<dbReference type="PANTHER" id="PTHR24148">
    <property type="entry name" value="ANKYRIN REPEAT DOMAIN-CONTAINING PROTEIN 39 HOMOLOG-RELATED"/>
    <property type="match status" value="1"/>
</dbReference>
<comment type="caution">
    <text evidence="2">The sequence shown here is derived from an EMBL/GenBank/DDBJ whole genome shotgun (WGS) entry which is preliminary data.</text>
</comment>
<evidence type="ECO:0000313" key="2">
    <source>
        <dbReference type="EMBL" id="KAF4967699.1"/>
    </source>
</evidence>
<dbReference type="AlphaFoldDB" id="A0A8H4XB51"/>
<name>A0A8H4XB51_9HYPO</name>
<evidence type="ECO:0000259" key="1">
    <source>
        <dbReference type="Pfam" id="PF06985"/>
    </source>
</evidence>